<dbReference type="EMBL" id="ML769384">
    <property type="protein sequence ID" value="KAE9411031.1"/>
    <property type="molecule type" value="Genomic_DNA"/>
</dbReference>
<dbReference type="Gene3D" id="3.20.20.80">
    <property type="entry name" value="Glycosidases"/>
    <property type="match status" value="1"/>
</dbReference>
<evidence type="ECO:0000256" key="9">
    <source>
        <dbReference type="RuleBase" id="RU361153"/>
    </source>
</evidence>
<comment type="similarity">
    <text evidence="3 9">Belongs to the glycosyl hydrolase 5 (cellulase A) family.</text>
</comment>
<dbReference type="EC" id="3.2.1.78" evidence="4"/>
<dbReference type="InterPro" id="IPR001547">
    <property type="entry name" value="Glyco_hydro_5"/>
</dbReference>
<evidence type="ECO:0000256" key="4">
    <source>
        <dbReference type="ARBA" id="ARBA00012706"/>
    </source>
</evidence>
<sequence>MYFALVTAVFSFFLSATLASAVPQGFVTTNGQEFELDGEPFAFVGSNSFWLPLLTTDTDVDTTFQQIVEGGIKVVRTWGFNAINGSELAGALESNLTYYQVWNSSEWILNDGPQGLERLDNVVETAGKFGIKLIVTFTNNWVGYGGSDLYLAWIGGENCYFLNIIPTLNEYAYLERYVQTIVERYKNSPNIFAWELMNEARCASDTYPSGPNCVPGTETITTWYKEQSDFVRSLDPFHMITTGGEGQFYWKDDTALASDFNFNGQAGEDFDRELFLENIDFGVYHMYPESWYPQALIPGSGFDTGELGPAMAAKQANKPIVLEEFGVKKANKSVIYPGWVQRAEDTKHAIMPWQFGALGLTEDGGNRIIKYTDELLNGASPNDGFAIYKSNTAVWDIFTSAAQVQDSRSG</sequence>
<evidence type="ECO:0000313" key="12">
    <source>
        <dbReference type="EMBL" id="KAE9411031.1"/>
    </source>
</evidence>
<evidence type="ECO:0000256" key="7">
    <source>
        <dbReference type="ARBA" id="ARBA00022801"/>
    </source>
</evidence>
<evidence type="ECO:0000256" key="6">
    <source>
        <dbReference type="ARBA" id="ARBA00022729"/>
    </source>
</evidence>
<dbReference type="PANTHER" id="PTHR31451:SF39">
    <property type="entry name" value="MANNAN ENDO-1,4-BETA-MANNOSIDASE 1"/>
    <property type="match status" value="1"/>
</dbReference>
<dbReference type="InterPro" id="IPR045053">
    <property type="entry name" value="MAN-like"/>
</dbReference>
<comment type="catalytic activity">
    <reaction evidence="1">
        <text>Random hydrolysis of (1-&gt;4)-beta-D-mannosidic linkages in mannans, galactomannans and glucomannans.</text>
        <dbReference type="EC" id="3.2.1.78"/>
    </reaction>
</comment>
<keyword evidence="13" id="KW-1185">Reference proteome</keyword>
<evidence type="ECO:0000256" key="8">
    <source>
        <dbReference type="ARBA" id="ARBA00023295"/>
    </source>
</evidence>
<evidence type="ECO:0000256" key="1">
    <source>
        <dbReference type="ARBA" id="ARBA00001678"/>
    </source>
</evidence>
<dbReference type="Pfam" id="PF00150">
    <property type="entry name" value="Cellulase"/>
    <property type="match status" value="1"/>
</dbReference>
<evidence type="ECO:0000256" key="10">
    <source>
        <dbReference type="SAM" id="SignalP"/>
    </source>
</evidence>
<comment type="subcellular location">
    <subcellularLocation>
        <location evidence="2">Secreted</location>
    </subcellularLocation>
</comment>
<evidence type="ECO:0000256" key="2">
    <source>
        <dbReference type="ARBA" id="ARBA00004613"/>
    </source>
</evidence>
<evidence type="ECO:0000256" key="5">
    <source>
        <dbReference type="ARBA" id="ARBA00022525"/>
    </source>
</evidence>
<organism evidence="12 13">
    <name type="scientific">Gymnopus androsaceus JB14</name>
    <dbReference type="NCBI Taxonomy" id="1447944"/>
    <lineage>
        <taxon>Eukaryota</taxon>
        <taxon>Fungi</taxon>
        <taxon>Dikarya</taxon>
        <taxon>Basidiomycota</taxon>
        <taxon>Agaricomycotina</taxon>
        <taxon>Agaricomycetes</taxon>
        <taxon>Agaricomycetidae</taxon>
        <taxon>Agaricales</taxon>
        <taxon>Marasmiineae</taxon>
        <taxon>Omphalotaceae</taxon>
        <taxon>Gymnopus</taxon>
    </lineage>
</organism>
<protein>
    <recommendedName>
        <fullName evidence="4">mannan endo-1,4-beta-mannosidase</fullName>
        <ecNumber evidence="4">3.2.1.78</ecNumber>
    </recommendedName>
</protein>
<feature type="signal peptide" evidence="10">
    <location>
        <begin position="1"/>
        <end position="19"/>
    </location>
</feature>
<gene>
    <name evidence="12" type="ORF">BT96DRAFT_983685</name>
</gene>
<accession>A0A6A4IK80</accession>
<keyword evidence="8 9" id="KW-0326">Glycosidase</keyword>
<dbReference type="GO" id="GO:0005576">
    <property type="term" value="C:extracellular region"/>
    <property type="evidence" value="ECO:0007669"/>
    <property type="project" value="UniProtKB-SubCell"/>
</dbReference>
<feature type="domain" description="Glycoside hydrolase family 5" evidence="11">
    <location>
        <begin position="37"/>
        <end position="356"/>
    </location>
</feature>
<name>A0A6A4IK80_9AGAR</name>
<keyword evidence="7 9" id="KW-0378">Hydrolase</keyword>
<dbReference type="GO" id="GO:0016985">
    <property type="term" value="F:mannan endo-1,4-beta-mannosidase activity"/>
    <property type="evidence" value="ECO:0007669"/>
    <property type="project" value="UniProtKB-EC"/>
</dbReference>
<evidence type="ECO:0000259" key="11">
    <source>
        <dbReference type="Pfam" id="PF00150"/>
    </source>
</evidence>
<dbReference type="InterPro" id="IPR017853">
    <property type="entry name" value="GH"/>
</dbReference>
<evidence type="ECO:0000256" key="3">
    <source>
        <dbReference type="ARBA" id="ARBA00005641"/>
    </source>
</evidence>
<feature type="chain" id="PRO_5025669259" description="mannan endo-1,4-beta-mannosidase" evidence="10">
    <location>
        <begin position="20"/>
        <end position="410"/>
    </location>
</feature>
<keyword evidence="5" id="KW-0964">Secreted</keyword>
<reference evidence="12" key="1">
    <citation type="journal article" date="2019" name="Environ. Microbiol.">
        <title>Fungal ecological strategies reflected in gene transcription - a case study of two litter decomposers.</title>
        <authorList>
            <person name="Barbi F."/>
            <person name="Kohler A."/>
            <person name="Barry K."/>
            <person name="Baskaran P."/>
            <person name="Daum C."/>
            <person name="Fauchery L."/>
            <person name="Ihrmark K."/>
            <person name="Kuo A."/>
            <person name="LaButti K."/>
            <person name="Lipzen A."/>
            <person name="Morin E."/>
            <person name="Grigoriev I.V."/>
            <person name="Henrissat B."/>
            <person name="Lindahl B."/>
            <person name="Martin F."/>
        </authorList>
    </citation>
    <scope>NUCLEOTIDE SEQUENCE</scope>
    <source>
        <strain evidence="12">JB14</strain>
    </source>
</reference>
<dbReference type="GO" id="GO:0046355">
    <property type="term" value="P:mannan catabolic process"/>
    <property type="evidence" value="ECO:0007669"/>
    <property type="project" value="UniProtKB-ARBA"/>
</dbReference>
<dbReference type="OrthoDB" id="406631at2759"/>
<evidence type="ECO:0000313" key="13">
    <source>
        <dbReference type="Proteomes" id="UP000799118"/>
    </source>
</evidence>
<keyword evidence="6 10" id="KW-0732">Signal</keyword>
<dbReference type="Proteomes" id="UP000799118">
    <property type="component" value="Unassembled WGS sequence"/>
</dbReference>
<dbReference type="SUPFAM" id="SSF51445">
    <property type="entry name" value="(Trans)glycosidases"/>
    <property type="match status" value="1"/>
</dbReference>
<proteinExistence type="inferred from homology"/>
<dbReference type="AlphaFoldDB" id="A0A6A4IK80"/>
<dbReference type="PANTHER" id="PTHR31451">
    <property type="match status" value="1"/>
</dbReference>